<accession>A0A932MPF3</accession>
<evidence type="ECO:0000313" key="2">
    <source>
        <dbReference type="EMBL" id="MBI3129685.1"/>
    </source>
</evidence>
<comment type="similarity">
    <text evidence="1">Belongs to the HyuE racemase family.</text>
</comment>
<sequence length="234" mass="25231">MARRIAVVHAMRLAIAPLEEAFQRLWPEARHFGVLDESLARDLAEAGRLTPRIHARIADLARDCRAQGADAILFSCSAFGVSIEAARASMDVPVLKPNEAMLEEAIEAGKRVRLMATFEQSIPSMAKELRELAALRGKDVRIEPCFVPGALEALESKNPELHDALIAEAARHGGPCDVILLAQFSMARALPAVSRRVEVKVLTSPDSAVSRLRGLLASANGTSGKLAPEVKKST</sequence>
<dbReference type="InterPro" id="IPR053714">
    <property type="entry name" value="Iso_Racemase_Enz_sf"/>
</dbReference>
<protein>
    <submittedName>
        <fullName evidence="2">Arylsulfatase</fullName>
    </submittedName>
</protein>
<dbReference type="AlphaFoldDB" id="A0A932MPF3"/>
<dbReference type="GO" id="GO:0047661">
    <property type="term" value="F:amino-acid racemase activity"/>
    <property type="evidence" value="ECO:0007669"/>
    <property type="project" value="InterPro"/>
</dbReference>
<proteinExistence type="inferred from homology"/>
<reference evidence="2" key="1">
    <citation type="submission" date="2020-07" db="EMBL/GenBank/DDBJ databases">
        <title>Huge and variable diversity of episymbiotic CPR bacteria and DPANN archaea in groundwater ecosystems.</title>
        <authorList>
            <person name="He C.Y."/>
            <person name="Keren R."/>
            <person name="Whittaker M."/>
            <person name="Farag I.F."/>
            <person name="Doudna J."/>
            <person name="Cate J.H.D."/>
            <person name="Banfield J.F."/>
        </authorList>
    </citation>
    <scope>NUCLEOTIDE SEQUENCE</scope>
    <source>
        <strain evidence="2">NC_groundwater_763_Ag_S-0.2um_68_21</strain>
    </source>
</reference>
<gene>
    <name evidence="2" type="ORF">HYZ11_18925</name>
</gene>
<dbReference type="InterPro" id="IPR032466">
    <property type="entry name" value="Metal_Hydrolase"/>
</dbReference>
<comment type="caution">
    <text evidence="2">The sequence shown here is derived from an EMBL/GenBank/DDBJ whole genome shotgun (WGS) entry which is preliminary data.</text>
</comment>
<dbReference type="Pfam" id="PF01177">
    <property type="entry name" value="Asp_Glu_race"/>
    <property type="match status" value="1"/>
</dbReference>
<dbReference type="Gene3D" id="3.40.50.12500">
    <property type="match status" value="1"/>
</dbReference>
<evidence type="ECO:0000313" key="3">
    <source>
        <dbReference type="Proteomes" id="UP000782312"/>
    </source>
</evidence>
<name>A0A932MPF3_UNCTE</name>
<organism evidence="2 3">
    <name type="scientific">Tectimicrobiota bacterium</name>
    <dbReference type="NCBI Taxonomy" id="2528274"/>
    <lineage>
        <taxon>Bacteria</taxon>
        <taxon>Pseudomonadati</taxon>
        <taxon>Nitrospinota/Tectimicrobiota group</taxon>
        <taxon>Candidatus Tectimicrobiota</taxon>
    </lineage>
</organism>
<dbReference type="InterPro" id="IPR015942">
    <property type="entry name" value="Asp/Glu/hydantoin_racemase"/>
</dbReference>
<dbReference type="Proteomes" id="UP000782312">
    <property type="component" value="Unassembled WGS sequence"/>
</dbReference>
<dbReference type="SUPFAM" id="SSF51556">
    <property type="entry name" value="Metallo-dependent hydrolases"/>
    <property type="match status" value="1"/>
</dbReference>
<dbReference type="EMBL" id="JACPUR010000041">
    <property type="protein sequence ID" value="MBI3129685.1"/>
    <property type="molecule type" value="Genomic_DNA"/>
</dbReference>
<evidence type="ECO:0000256" key="1">
    <source>
        <dbReference type="ARBA" id="ARBA00038414"/>
    </source>
</evidence>